<reference evidence="2 3" key="1">
    <citation type="submission" date="2020-04" db="EMBL/GenBank/DDBJ databases">
        <title>Usitatibacter rugosus gen. nov., sp. nov. and Usitatibacter palustris sp. nov., novel members of Usitatibacteraceae fam. nov. within the order Nitrosomonadales isolated from soil.</title>
        <authorList>
            <person name="Huber K.J."/>
            <person name="Neumann-Schaal M."/>
            <person name="Geppert A."/>
            <person name="Luckner M."/>
            <person name="Wanner G."/>
            <person name="Overmann J."/>
        </authorList>
    </citation>
    <scope>NUCLEOTIDE SEQUENCE [LARGE SCALE GENOMIC DNA]</scope>
    <source>
        <strain evidence="2 3">0125_3</strain>
    </source>
</reference>
<evidence type="ECO:0000313" key="3">
    <source>
        <dbReference type="Proteomes" id="UP000501534"/>
    </source>
</evidence>
<gene>
    <name evidence="2" type="ORF">DSM104443_03862</name>
</gene>
<evidence type="ECO:0000313" key="2">
    <source>
        <dbReference type="EMBL" id="QJR12769.1"/>
    </source>
</evidence>
<dbReference type="KEGG" id="uru:DSM104443_03862"/>
<protein>
    <submittedName>
        <fullName evidence="2">Uncharacterized protein</fullName>
    </submittedName>
</protein>
<accession>A0A6M4GZV0</accession>
<name>A0A6M4GZV0_9PROT</name>
<dbReference type="AlphaFoldDB" id="A0A6M4GZV0"/>
<dbReference type="EMBL" id="CP053069">
    <property type="protein sequence ID" value="QJR12769.1"/>
    <property type="molecule type" value="Genomic_DNA"/>
</dbReference>
<dbReference type="Proteomes" id="UP000501534">
    <property type="component" value="Chromosome"/>
</dbReference>
<feature type="region of interest" description="Disordered" evidence="1">
    <location>
        <begin position="1"/>
        <end position="57"/>
    </location>
</feature>
<evidence type="ECO:0000256" key="1">
    <source>
        <dbReference type="SAM" id="MobiDB-lite"/>
    </source>
</evidence>
<sequence>MKEIEKKDAPEVSGGVRVDIQMPELPGPISPWPIEPFPQFPMTPYNPDAPFSDPPAV</sequence>
<feature type="compositionally biased region" description="Pro residues" evidence="1">
    <location>
        <begin position="25"/>
        <end position="41"/>
    </location>
</feature>
<feature type="compositionally biased region" description="Basic and acidic residues" evidence="1">
    <location>
        <begin position="1"/>
        <end position="10"/>
    </location>
</feature>
<keyword evidence="3" id="KW-1185">Reference proteome</keyword>
<dbReference type="RefSeq" id="WP_171095260.1">
    <property type="nucleotide sequence ID" value="NZ_CP053069.1"/>
</dbReference>
<organism evidence="2 3">
    <name type="scientific">Usitatibacter rugosus</name>
    <dbReference type="NCBI Taxonomy" id="2732067"/>
    <lineage>
        <taxon>Bacteria</taxon>
        <taxon>Pseudomonadati</taxon>
        <taxon>Pseudomonadota</taxon>
        <taxon>Betaproteobacteria</taxon>
        <taxon>Nitrosomonadales</taxon>
        <taxon>Usitatibacteraceae</taxon>
        <taxon>Usitatibacter</taxon>
    </lineage>
</organism>
<proteinExistence type="predicted"/>